<dbReference type="AlphaFoldDB" id="A0A6A4SMH1"/>
<dbReference type="Proteomes" id="UP000438429">
    <property type="component" value="Unassembled WGS sequence"/>
</dbReference>
<accession>A0A6A4SMH1</accession>
<sequence length="162" mass="18004">MQNGYGGFRNGASALFHWPLIVIGQFSSPMRADQKSQLDDARKEEGHRASSSEANDFLCVMKRESSLTACLMSNQEINAHEGSLVGLRRQRGGEVMSYSSVPMTEFVLHTDTVLASECFSHAMETCEGKSRKCIGELRSSMFRSDTASLQEYYADITALMRT</sequence>
<comment type="caution">
    <text evidence="1">The sequence shown here is derived from an EMBL/GenBank/DDBJ whole genome shotgun (WGS) entry which is preliminary data.</text>
</comment>
<organism evidence="1 2">
    <name type="scientific">Scophthalmus maximus</name>
    <name type="common">Turbot</name>
    <name type="synonym">Psetta maxima</name>
    <dbReference type="NCBI Taxonomy" id="52904"/>
    <lineage>
        <taxon>Eukaryota</taxon>
        <taxon>Metazoa</taxon>
        <taxon>Chordata</taxon>
        <taxon>Craniata</taxon>
        <taxon>Vertebrata</taxon>
        <taxon>Euteleostomi</taxon>
        <taxon>Actinopterygii</taxon>
        <taxon>Neopterygii</taxon>
        <taxon>Teleostei</taxon>
        <taxon>Neoteleostei</taxon>
        <taxon>Acanthomorphata</taxon>
        <taxon>Carangaria</taxon>
        <taxon>Pleuronectiformes</taxon>
        <taxon>Pleuronectoidei</taxon>
        <taxon>Scophthalmidae</taxon>
        <taxon>Scophthalmus</taxon>
    </lineage>
</organism>
<reference evidence="1 2" key="1">
    <citation type="submission" date="2019-06" db="EMBL/GenBank/DDBJ databases">
        <title>Draft genomes of female and male turbot (Scophthalmus maximus).</title>
        <authorList>
            <person name="Xu H."/>
            <person name="Xu X.-W."/>
            <person name="Shao C."/>
            <person name="Chen S."/>
        </authorList>
    </citation>
    <scope>NUCLEOTIDE SEQUENCE [LARGE SCALE GENOMIC DNA]</scope>
    <source>
        <strain evidence="1">Ysfricsl-2016a</strain>
        <tissue evidence="1">Blood</tissue>
    </source>
</reference>
<proteinExistence type="predicted"/>
<dbReference type="EMBL" id="VEVO01000013">
    <property type="protein sequence ID" value="KAF0033110.1"/>
    <property type="molecule type" value="Genomic_DNA"/>
</dbReference>
<gene>
    <name evidence="1" type="ORF">F2P81_015400</name>
</gene>
<evidence type="ECO:0000313" key="2">
    <source>
        <dbReference type="Proteomes" id="UP000438429"/>
    </source>
</evidence>
<name>A0A6A4SMH1_SCOMX</name>
<protein>
    <submittedName>
        <fullName evidence="1">Uncharacterized protein</fullName>
    </submittedName>
</protein>
<evidence type="ECO:0000313" key="1">
    <source>
        <dbReference type="EMBL" id="KAF0033110.1"/>
    </source>
</evidence>